<dbReference type="STRING" id="1160497.A0A1L9VGF7"/>
<feature type="region of interest" description="Disordered" evidence="1">
    <location>
        <begin position="1"/>
        <end position="152"/>
    </location>
</feature>
<feature type="compositionally biased region" description="Low complexity" evidence="1">
    <location>
        <begin position="88"/>
        <end position="109"/>
    </location>
</feature>
<reference evidence="3" key="1">
    <citation type="journal article" date="2017" name="Genome Biol.">
        <title>Comparative genomics reveals high biological diversity and specific adaptations in the industrially and medically important fungal genus Aspergillus.</title>
        <authorList>
            <person name="de Vries R.P."/>
            <person name="Riley R."/>
            <person name="Wiebenga A."/>
            <person name="Aguilar-Osorio G."/>
            <person name="Amillis S."/>
            <person name="Uchima C.A."/>
            <person name="Anderluh G."/>
            <person name="Asadollahi M."/>
            <person name="Askin M."/>
            <person name="Barry K."/>
            <person name="Battaglia E."/>
            <person name="Bayram O."/>
            <person name="Benocci T."/>
            <person name="Braus-Stromeyer S.A."/>
            <person name="Caldana C."/>
            <person name="Canovas D."/>
            <person name="Cerqueira G.C."/>
            <person name="Chen F."/>
            <person name="Chen W."/>
            <person name="Choi C."/>
            <person name="Clum A."/>
            <person name="Dos Santos R.A."/>
            <person name="Damasio A.R."/>
            <person name="Diallinas G."/>
            <person name="Emri T."/>
            <person name="Fekete E."/>
            <person name="Flipphi M."/>
            <person name="Freyberg S."/>
            <person name="Gallo A."/>
            <person name="Gournas C."/>
            <person name="Habgood R."/>
            <person name="Hainaut M."/>
            <person name="Harispe M.L."/>
            <person name="Henrissat B."/>
            <person name="Hilden K.S."/>
            <person name="Hope R."/>
            <person name="Hossain A."/>
            <person name="Karabika E."/>
            <person name="Karaffa L."/>
            <person name="Karanyi Z."/>
            <person name="Krasevec N."/>
            <person name="Kuo A."/>
            <person name="Kusch H."/>
            <person name="LaButti K."/>
            <person name="Lagendijk E.L."/>
            <person name="Lapidus A."/>
            <person name="Levasseur A."/>
            <person name="Lindquist E."/>
            <person name="Lipzen A."/>
            <person name="Logrieco A.F."/>
            <person name="MacCabe A."/>
            <person name="Maekelae M.R."/>
            <person name="Malavazi I."/>
            <person name="Melin P."/>
            <person name="Meyer V."/>
            <person name="Mielnichuk N."/>
            <person name="Miskei M."/>
            <person name="Molnar A.P."/>
            <person name="Mule G."/>
            <person name="Ngan C.Y."/>
            <person name="Orejas M."/>
            <person name="Orosz E."/>
            <person name="Ouedraogo J.P."/>
            <person name="Overkamp K.M."/>
            <person name="Park H.-S."/>
            <person name="Perrone G."/>
            <person name="Piumi F."/>
            <person name="Punt P.J."/>
            <person name="Ram A.F."/>
            <person name="Ramon A."/>
            <person name="Rauscher S."/>
            <person name="Record E."/>
            <person name="Riano-Pachon D.M."/>
            <person name="Robert V."/>
            <person name="Roehrig J."/>
            <person name="Ruller R."/>
            <person name="Salamov A."/>
            <person name="Salih N.S."/>
            <person name="Samson R.A."/>
            <person name="Sandor E."/>
            <person name="Sanguinetti M."/>
            <person name="Schuetze T."/>
            <person name="Sepcic K."/>
            <person name="Shelest E."/>
            <person name="Sherlock G."/>
            <person name="Sophianopoulou V."/>
            <person name="Squina F.M."/>
            <person name="Sun H."/>
            <person name="Susca A."/>
            <person name="Todd R.B."/>
            <person name="Tsang A."/>
            <person name="Unkles S.E."/>
            <person name="van de Wiele N."/>
            <person name="van Rossen-Uffink D."/>
            <person name="Oliveira J.V."/>
            <person name="Vesth T.C."/>
            <person name="Visser J."/>
            <person name="Yu J.-H."/>
            <person name="Zhou M."/>
            <person name="Andersen M.R."/>
            <person name="Archer D.B."/>
            <person name="Baker S.E."/>
            <person name="Benoit I."/>
            <person name="Brakhage A.A."/>
            <person name="Braus G.H."/>
            <person name="Fischer R."/>
            <person name="Frisvad J.C."/>
            <person name="Goldman G.H."/>
            <person name="Houbraken J."/>
            <person name="Oakley B."/>
            <person name="Pocsi I."/>
            <person name="Scazzocchio C."/>
            <person name="Seiboth B."/>
            <person name="vanKuyk P.A."/>
            <person name="Wortman J."/>
            <person name="Dyer P.S."/>
            <person name="Grigoriev I.V."/>
        </authorList>
    </citation>
    <scope>NUCLEOTIDE SEQUENCE [LARGE SCALE GENOMIC DNA]</scope>
    <source>
        <strain evidence="3">CBS 516.65</strain>
    </source>
</reference>
<evidence type="ECO:0000256" key="1">
    <source>
        <dbReference type="SAM" id="MobiDB-lite"/>
    </source>
</evidence>
<dbReference type="VEuPathDB" id="FungiDB:ASPGLDRAFT_436967"/>
<organism evidence="2 3">
    <name type="scientific">Aspergillus glaucus CBS 516.65</name>
    <dbReference type="NCBI Taxonomy" id="1160497"/>
    <lineage>
        <taxon>Eukaryota</taxon>
        <taxon>Fungi</taxon>
        <taxon>Dikarya</taxon>
        <taxon>Ascomycota</taxon>
        <taxon>Pezizomycotina</taxon>
        <taxon>Eurotiomycetes</taxon>
        <taxon>Eurotiomycetidae</taxon>
        <taxon>Eurotiales</taxon>
        <taxon>Aspergillaceae</taxon>
        <taxon>Aspergillus</taxon>
        <taxon>Aspergillus subgen. Aspergillus</taxon>
    </lineage>
</organism>
<dbReference type="RefSeq" id="XP_022399663.1">
    <property type="nucleotide sequence ID" value="XM_022545867.1"/>
</dbReference>
<sequence>MNDENMVHSKAPTRARVPGGLKEANPAFANSRSGLMKPGTIAKQPSNLPQLSRSRSTTQAPETRKTGPGGTTTSKTGNTTTRAHTRAKSVAASTRSSSRTATTTRQPARPQSALGGPRKQTGPSIPRPATSLDSHDEETAGSVLGKRKDAGWDLERREKHMEELMNTFMTQVGKAGQDSFGLKETVELYKTRGE</sequence>
<accession>A0A1L9VGF7</accession>
<dbReference type="AlphaFoldDB" id="A0A1L9VGF7"/>
<proteinExistence type="predicted"/>
<evidence type="ECO:0000313" key="2">
    <source>
        <dbReference type="EMBL" id="OJJ82965.1"/>
    </source>
</evidence>
<feature type="compositionally biased region" description="Low complexity" evidence="1">
    <location>
        <begin position="71"/>
        <end position="81"/>
    </location>
</feature>
<feature type="compositionally biased region" description="Polar residues" evidence="1">
    <location>
        <begin position="43"/>
        <end position="61"/>
    </location>
</feature>
<name>A0A1L9VGF7_ASPGL</name>
<protein>
    <submittedName>
        <fullName evidence="2">Uncharacterized protein</fullName>
    </submittedName>
</protein>
<dbReference type="OrthoDB" id="3176171at2759"/>
<dbReference type="GeneID" id="34462128"/>
<evidence type="ECO:0000313" key="3">
    <source>
        <dbReference type="Proteomes" id="UP000184300"/>
    </source>
</evidence>
<dbReference type="Proteomes" id="UP000184300">
    <property type="component" value="Unassembled WGS sequence"/>
</dbReference>
<dbReference type="EMBL" id="KV878900">
    <property type="protein sequence ID" value="OJJ82965.1"/>
    <property type="molecule type" value="Genomic_DNA"/>
</dbReference>
<gene>
    <name evidence="2" type="ORF">ASPGLDRAFT_436967</name>
</gene>
<keyword evidence="3" id="KW-1185">Reference proteome</keyword>